<dbReference type="InterPro" id="IPR008271">
    <property type="entry name" value="Ser/Thr_kinase_AS"/>
</dbReference>
<dbReference type="GO" id="GO:0005524">
    <property type="term" value="F:ATP binding"/>
    <property type="evidence" value="ECO:0007669"/>
    <property type="project" value="UniProtKB-KW"/>
</dbReference>
<keyword evidence="8" id="KW-1185">Reference proteome</keyword>
<evidence type="ECO:0000313" key="8">
    <source>
        <dbReference type="Proteomes" id="UP000803884"/>
    </source>
</evidence>
<keyword evidence="2" id="KW-0808">Transferase</keyword>
<evidence type="ECO:0000259" key="6">
    <source>
        <dbReference type="PROSITE" id="PS50011"/>
    </source>
</evidence>
<feature type="domain" description="Protein kinase" evidence="6">
    <location>
        <begin position="56"/>
        <end position="409"/>
    </location>
</feature>
<evidence type="ECO:0000256" key="2">
    <source>
        <dbReference type="ARBA" id="ARBA00022679"/>
    </source>
</evidence>
<dbReference type="RefSeq" id="XP_069227749.1">
    <property type="nucleotide sequence ID" value="XM_069375449.1"/>
</dbReference>
<dbReference type="EMBL" id="JAAQHG020000024">
    <property type="protein sequence ID" value="KAL1584643.1"/>
    <property type="molecule type" value="Genomic_DNA"/>
</dbReference>
<keyword evidence="3" id="KW-0547">Nucleotide-binding</keyword>
<evidence type="ECO:0000256" key="1">
    <source>
        <dbReference type="ARBA" id="ARBA00022527"/>
    </source>
</evidence>
<evidence type="ECO:0000256" key="3">
    <source>
        <dbReference type="ARBA" id="ARBA00022741"/>
    </source>
</evidence>
<proteinExistence type="predicted"/>
<dbReference type="Gene3D" id="1.10.510.10">
    <property type="entry name" value="Transferase(Phosphotransferase) domain 1"/>
    <property type="match status" value="1"/>
</dbReference>
<organism evidence="7 8">
    <name type="scientific">Cladosporium halotolerans</name>
    <dbReference type="NCBI Taxonomy" id="1052096"/>
    <lineage>
        <taxon>Eukaryota</taxon>
        <taxon>Fungi</taxon>
        <taxon>Dikarya</taxon>
        <taxon>Ascomycota</taxon>
        <taxon>Pezizomycotina</taxon>
        <taxon>Dothideomycetes</taxon>
        <taxon>Dothideomycetidae</taxon>
        <taxon>Cladosporiales</taxon>
        <taxon>Cladosporiaceae</taxon>
        <taxon>Cladosporium</taxon>
    </lineage>
</organism>
<evidence type="ECO:0000256" key="4">
    <source>
        <dbReference type="ARBA" id="ARBA00022777"/>
    </source>
</evidence>
<evidence type="ECO:0000313" key="7">
    <source>
        <dbReference type="EMBL" id="KAL1584643.1"/>
    </source>
</evidence>
<dbReference type="PANTHER" id="PTHR24058">
    <property type="entry name" value="DUAL SPECIFICITY PROTEIN KINASE"/>
    <property type="match status" value="1"/>
</dbReference>
<dbReference type="InterPro" id="IPR000719">
    <property type="entry name" value="Prot_kinase_dom"/>
</dbReference>
<accession>A0AB34KMZ3</accession>
<dbReference type="PROSITE" id="PS50011">
    <property type="entry name" value="PROTEIN_KINASE_DOM"/>
    <property type="match status" value="1"/>
</dbReference>
<keyword evidence="1" id="KW-0723">Serine/threonine-protein kinase</keyword>
<dbReference type="AlphaFoldDB" id="A0AB34KMZ3"/>
<keyword evidence="4" id="KW-0418">Kinase</keyword>
<dbReference type="Pfam" id="PF00069">
    <property type="entry name" value="Pkinase"/>
    <property type="match status" value="1"/>
</dbReference>
<keyword evidence="5" id="KW-0067">ATP-binding</keyword>
<name>A0AB34KMZ3_9PEZI</name>
<dbReference type="GeneID" id="96008287"/>
<protein>
    <recommendedName>
        <fullName evidence="6">Protein kinase domain-containing protein</fullName>
    </recommendedName>
</protein>
<dbReference type="Gene3D" id="3.30.200.20">
    <property type="entry name" value="Phosphorylase Kinase, domain 1"/>
    <property type="match status" value="1"/>
</dbReference>
<dbReference type="GO" id="GO:0004674">
    <property type="term" value="F:protein serine/threonine kinase activity"/>
    <property type="evidence" value="ECO:0007669"/>
    <property type="project" value="UniProtKB-KW"/>
</dbReference>
<dbReference type="PROSITE" id="PS00108">
    <property type="entry name" value="PROTEIN_KINASE_ST"/>
    <property type="match status" value="1"/>
</dbReference>
<dbReference type="SUPFAM" id="SSF56112">
    <property type="entry name" value="Protein kinase-like (PK-like)"/>
    <property type="match status" value="1"/>
</dbReference>
<dbReference type="InterPro" id="IPR011009">
    <property type="entry name" value="Kinase-like_dom_sf"/>
</dbReference>
<dbReference type="InterPro" id="IPR050494">
    <property type="entry name" value="Ser_Thr_dual-spec_kinase"/>
</dbReference>
<sequence>MPVLLSATLAEIEEAFAHEGGVQIEQSGLVGEETLTRFDCKIWFAVCVGDVLEGRYKVLGKVANGGSSTIWFVEDEATQDHMVLKISINYTSGDTREQDAFGRIAAVSPTTTHAGLRCLQRPSRQFTIEGESGSHQCFLMTPSACHVEEAWRVLGDFPLALTQEVLQNALLALDFLHSECKLIHTDIKLDNILFGFANTNTIAGYVDELKKVDSTPKWHEGVDGTRYPVTKATPFVLTKDSFAHPQLNDLGESVIIPEDNNGFAPPRVCSPKAFRAPETLLGLPFNASIDVWQIGCMTLQLLTGSVPIKPHGPNQPWTETYTLAQHHALLGPPPKELIAKSTKAREYWSEDGQWIHPDHAIPDISLDRMLATVKNNKRRKEALDFVKHCLQWLPEDRMPAKDLAMHPFLIKKKRELLQAAVKKITEKGITRLRTIMERLGMKKEA</sequence>
<comment type="caution">
    <text evidence="7">The sequence shown here is derived from an EMBL/GenBank/DDBJ whole genome shotgun (WGS) entry which is preliminary data.</text>
</comment>
<gene>
    <name evidence="7" type="ORF">WHR41_06844</name>
</gene>
<dbReference type="SMART" id="SM00220">
    <property type="entry name" value="S_TKc"/>
    <property type="match status" value="1"/>
</dbReference>
<evidence type="ECO:0000256" key="5">
    <source>
        <dbReference type="ARBA" id="ARBA00022840"/>
    </source>
</evidence>
<reference evidence="7 8" key="1">
    <citation type="journal article" date="2020" name="Microbiol. Resour. Announc.">
        <title>Draft Genome Sequence of a Cladosporium Species Isolated from the Mesophotic Ascidian Didemnum maculosum.</title>
        <authorList>
            <person name="Gioti A."/>
            <person name="Siaperas R."/>
            <person name="Nikolaivits E."/>
            <person name="Le Goff G."/>
            <person name="Ouazzani J."/>
            <person name="Kotoulas G."/>
            <person name="Topakas E."/>
        </authorList>
    </citation>
    <scope>NUCLEOTIDE SEQUENCE [LARGE SCALE GENOMIC DNA]</scope>
    <source>
        <strain evidence="7 8">TM138-S3</strain>
    </source>
</reference>
<dbReference type="Proteomes" id="UP000803884">
    <property type="component" value="Unassembled WGS sequence"/>
</dbReference>